<evidence type="ECO:0000256" key="7">
    <source>
        <dbReference type="ARBA" id="ARBA00022840"/>
    </source>
</evidence>
<protein>
    <recommendedName>
        <fullName evidence="3">polynucleotide adenylyltransferase</fullName>
        <ecNumber evidence="3">2.7.7.19</ecNumber>
    </recommendedName>
</protein>
<feature type="region of interest" description="Disordered" evidence="9">
    <location>
        <begin position="369"/>
        <end position="412"/>
    </location>
</feature>
<evidence type="ECO:0000256" key="6">
    <source>
        <dbReference type="ARBA" id="ARBA00022741"/>
    </source>
</evidence>
<evidence type="ECO:0000256" key="2">
    <source>
        <dbReference type="ARBA" id="ARBA00010912"/>
    </source>
</evidence>
<dbReference type="PANTHER" id="PTHR10682">
    <property type="entry name" value="POLY A POLYMERASE"/>
    <property type="match status" value="1"/>
</dbReference>
<evidence type="ECO:0000259" key="11">
    <source>
        <dbReference type="Pfam" id="PF04928"/>
    </source>
</evidence>
<dbReference type="InterPro" id="IPR011068">
    <property type="entry name" value="NuclTrfase_I-like_C"/>
</dbReference>
<evidence type="ECO:0000256" key="3">
    <source>
        <dbReference type="ARBA" id="ARBA00012388"/>
    </source>
</evidence>
<comment type="subcellular location">
    <subcellularLocation>
        <location evidence="1">Nucleus</location>
    </subcellularLocation>
</comment>
<dbReference type="SUPFAM" id="SSF55003">
    <property type="entry name" value="PAP/Archaeal CCA-adding enzyme, C-terminal domain"/>
    <property type="match status" value="1"/>
</dbReference>
<dbReference type="InterPro" id="IPR040459">
    <property type="entry name" value="MJ1316"/>
</dbReference>
<dbReference type="eggNOG" id="KOG2245">
    <property type="taxonomic scope" value="Eukaryota"/>
</dbReference>
<dbReference type="GO" id="GO:0003723">
    <property type="term" value="F:RNA binding"/>
    <property type="evidence" value="ECO:0007669"/>
    <property type="project" value="InterPro"/>
</dbReference>
<feature type="compositionally biased region" description="Acidic residues" evidence="9">
    <location>
        <begin position="371"/>
        <end position="385"/>
    </location>
</feature>
<feature type="domain" description="MJ1316 RNA cyclic group end recognition" evidence="10">
    <location>
        <begin position="416"/>
        <end position="486"/>
    </location>
</feature>
<evidence type="ECO:0000259" key="10">
    <source>
        <dbReference type="Pfam" id="PF04457"/>
    </source>
</evidence>
<keyword evidence="8" id="KW-0539">Nucleus</keyword>
<gene>
    <name evidence="12" type="ORF">CMQ_2818</name>
</gene>
<evidence type="ECO:0000256" key="5">
    <source>
        <dbReference type="ARBA" id="ARBA00022679"/>
    </source>
</evidence>
<evidence type="ECO:0000256" key="1">
    <source>
        <dbReference type="ARBA" id="ARBA00004123"/>
    </source>
</evidence>
<accession>F0XI48</accession>
<keyword evidence="7" id="KW-0067">ATP-binding</keyword>
<feature type="compositionally biased region" description="Basic and acidic residues" evidence="9">
    <location>
        <begin position="395"/>
        <end position="405"/>
    </location>
</feature>
<dbReference type="EC" id="2.7.7.19" evidence="3"/>
<reference evidence="12 13" key="1">
    <citation type="journal article" date="2011" name="Proc. Natl. Acad. Sci. U.S.A.">
        <title>Genome and transcriptome analyses of the mountain pine beetle-fungal symbiont Grosmannia clavigera, a lodgepole pine pathogen.</title>
        <authorList>
            <person name="DiGuistini S."/>
            <person name="Wang Y."/>
            <person name="Liao N.Y."/>
            <person name="Taylor G."/>
            <person name="Tanguay P."/>
            <person name="Feau N."/>
            <person name="Henrissat B."/>
            <person name="Chan S.K."/>
            <person name="Hesse-Orce U."/>
            <person name="Alamouti S.M."/>
            <person name="Tsui C.K.M."/>
            <person name="Docking R.T."/>
            <person name="Levasseur A."/>
            <person name="Haridas S."/>
            <person name="Robertson G."/>
            <person name="Birol I."/>
            <person name="Holt R.A."/>
            <person name="Marra M.A."/>
            <person name="Hamelin R.C."/>
            <person name="Hirst M."/>
            <person name="Jones S.J.M."/>
            <person name="Bohlmann J."/>
            <person name="Breuil C."/>
        </authorList>
    </citation>
    <scope>NUCLEOTIDE SEQUENCE [LARGE SCALE GENOMIC DNA]</scope>
    <source>
        <strain evidence="13">kw1407 / UAMH 11150</strain>
    </source>
</reference>
<comment type="similarity">
    <text evidence="2">Belongs to the poly(A) polymerase family.</text>
</comment>
<proteinExistence type="inferred from homology"/>
<dbReference type="GeneID" id="25975849"/>
<dbReference type="GO" id="GO:0006397">
    <property type="term" value="P:mRNA processing"/>
    <property type="evidence" value="ECO:0007669"/>
    <property type="project" value="UniProtKB-KW"/>
</dbReference>
<dbReference type="HOGENOM" id="CLU_025275_0_0_1"/>
<keyword evidence="5" id="KW-0808">Transferase</keyword>
<dbReference type="STRING" id="655863.F0XI48"/>
<dbReference type="Proteomes" id="UP000007796">
    <property type="component" value="Unassembled WGS sequence"/>
</dbReference>
<evidence type="ECO:0000313" key="13">
    <source>
        <dbReference type="Proteomes" id="UP000007796"/>
    </source>
</evidence>
<organism evidence="13">
    <name type="scientific">Grosmannia clavigera (strain kw1407 / UAMH 11150)</name>
    <name type="common">Blue stain fungus</name>
    <name type="synonym">Graphiocladiella clavigera</name>
    <dbReference type="NCBI Taxonomy" id="655863"/>
    <lineage>
        <taxon>Eukaryota</taxon>
        <taxon>Fungi</taxon>
        <taxon>Dikarya</taxon>
        <taxon>Ascomycota</taxon>
        <taxon>Pezizomycotina</taxon>
        <taxon>Sordariomycetes</taxon>
        <taxon>Sordariomycetidae</taxon>
        <taxon>Ophiostomatales</taxon>
        <taxon>Ophiostomataceae</taxon>
        <taxon>Leptographium</taxon>
    </lineage>
</organism>
<dbReference type="InParanoid" id="F0XI48"/>
<dbReference type="EMBL" id="GL629769">
    <property type="protein sequence ID" value="EFX02889.1"/>
    <property type="molecule type" value="Genomic_DNA"/>
</dbReference>
<feature type="domain" description="Poly(A) polymerase central" evidence="11">
    <location>
        <begin position="52"/>
        <end position="181"/>
    </location>
</feature>
<dbReference type="GO" id="GO:0031123">
    <property type="term" value="P:RNA 3'-end processing"/>
    <property type="evidence" value="ECO:0007669"/>
    <property type="project" value="InterPro"/>
</dbReference>
<evidence type="ECO:0000256" key="8">
    <source>
        <dbReference type="ARBA" id="ARBA00023242"/>
    </source>
</evidence>
<dbReference type="Pfam" id="PF04928">
    <property type="entry name" value="PAP_central"/>
    <property type="match status" value="1"/>
</dbReference>
<sequence length="498" mass="56004">MLEVSVNGLHVNLQYCQAAVVAETWPAVLVVAADHALITTLSPQTLSRLKATAYRSIKTWARSRGLYAARFGYLGGIQIAVLLARVMKLMAAATDDDDDDDSSAVPDILATFFRDYAGFDWATQMAFDPFFHGHKAPHVRTAGEPLVILGYHRPQLNTSMSASVSSVRVLAAELRRADRLLSAGRISWDAFLGGGGDEGDSSTIVAGRLLSGAATFVCAYRTYVKIDLQYWGLSLQRGASFVGWLESRCAMLLVDVARRLPQLNTHIWPGRFVEGDEGDGEGDDAEIGTETTQYQGCYLIGLDLAASLSRDDRRIALDTLQSVLSTFERQMRRSGGEYDAQWMWLGVSIASRTDLGDVGRLRLDERAWYTSEEEEEEEEEIEEEEARPKKKDKKDKKNKDKDRFKAASQVGTGKKFRSAQDVIKRLRWDPQLDRADYVVRYEDRFVGAQERPLSAWKSEQTDEEFIPQHRVLYFRRRSDGAVIWDRRARKDEVFGSGM</sequence>
<evidence type="ECO:0000313" key="12">
    <source>
        <dbReference type="EMBL" id="EFX02889.1"/>
    </source>
</evidence>
<dbReference type="RefSeq" id="XP_014172371.1">
    <property type="nucleotide sequence ID" value="XM_014316896.1"/>
</dbReference>
<evidence type="ECO:0000256" key="4">
    <source>
        <dbReference type="ARBA" id="ARBA00022664"/>
    </source>
</evidence>
<evidence type="ECO:0000256" key="9">
    <source>
        <dbReference type="SAM" id="MobiDB-lite"/>
    </source>
</evidence>
<keyword evidence="4" id="KW-0507">mRNA processing</keyword>
<dbReference type="Pfam" id="PF04457">
    <property type="entry name" value="MJ1316"/>
    <property type="match status" value="1"/>
</dbReference>
<dbReference type="GO" id="GO:1990817">
    <property type="term" value="F:poly(A) RNA polymerase activity"/>
    <property type="evidence" value="ECO:0007669"/>
    <property type="project" value="UniProtKB-EC"/>
</dbReference>
<dbReference type="GO" id="GO:0005524">
    <property type="term" value="F:ATP binding"/>
    <property type="evidence" value="ECO:0007669"/>
    <property type="project" value="UniProtKB-KW"/>
</dbReference>
<dbReference type="Gene3D" id="1.10.1410.10">
    <property type="match status" value="1"/>
</dbReference>
<keyword evidence="6" id="KW-0547">Nucleotide-binding</keyword>
<dbReference type="AlphaFoldDB" id="F0XI48"/>
<keyword evidence="13" id="KW-1185">Reference proteome</keyword>
<dbReference type="GO" id="GO:0005634">
    <property type="term" value="C:nucleus"/>
    <property type="evidence" value="ECO:0007669"/>
    <property type="project" value="UniProtKB-SubCell"/>
</dbReference>
<dbReference type="OrthoDB" id="10263155at2759"/>
<name>F0XI48_GROCL</name>
<dbReference type="SUPFAM" id="SSF81631">
    <property type="entry name" value="PAP/OAS1 substrate-binding domain"/>
    <property type="match status" value="1"/>
</dbReference>
<dbReference type="InterPro" id="IPR007012">
    <property type="entry name" value="PolA_pol_cen_dom"/>
</dbReference>
<dbReference type="PANTHER" id="PTHR10682:SF23">
    <property type="entry name" value="POLYNUCLEOTIDE ADENYLYLTRANSFERASE"/>
    <property type="match status" value="1"/>
</dbReference>